<sequence>MSGDVMKDLSDWVLLSDVAALIEKTTGHRPSKAVVYNWAKSGKLKVANYRPLRTKRPWILAFLKKHQGAY</sequence>
<dbReference type="EMBL" id="LAZR01038135">
    <property type="protein sequence ID" value="KKL20340.1"/>
    <property type="molecule type" value="Genomic_DNA"/>
</dbReference>
<protein>
    <recommendedName>
        <fullName evidence="2">DNA-binding protein</fullName>
    </recommendedName>
</protein>
<dbReference type="AlphaFoldDB" id="A0A0F9BF40"/>
<evidence type="ECO:0000313" key="1">
    <source>
        <dbReference type="EMBL" id="KKL20340.1"/>
    </source>
</evidence>
<comment type="caution">
    <text evidence="1">The sequence shown here is derived from an EMBL/GenBank/DDBJ whole genome shotgun (WGS) entry which is preliminary data.</text>
</comment>
<reference evidence="1" key="1">
    <citation type="journal article" date="2015" name="Nature">
        <title>Complex archaea that bridge the gap between prokaryotes and eukaryotes.</title>
        <authorList>
            <person name="Spang A."/>
            <person name="Saw J.H."/>
            <person name="Jorgensen S.L."/>
            <person name="Zaremba-Niedzwiedzka K."/>
            <person name="Martijn J."/>
            <person name="Lind A.E."/>
            <person name="van Eijk R."/>
            <person name="Schleper C."/>
            <person name="Guy L."/>
            <person name="Ettema T.J."/>
        </authorList>
    </citation>
    <scope>NUCLEOTIDE SEQUENCE</scope>
</reference>
<evidence type="ECO:0008006" key="2">
    <source>
        <dbReference type="Google" id="ProtNLM"/>
    </source>
</evidence>
<organism evidence="1">
    <name type="scientific">marine sediment metagenome</name>
    <dbReference type="NCBI Taxonomy" id="412755"/>
    <lineage>
        <taxon>unclassified sequences</taxon>
        <taxon>metagenomes</taxon>
        <taxon>ecological metagenomes</taxon>
    </lineage>
</organism>
<proteinExistence type="predicted"/>
<gene>
    <name evidence="1" type="ORF">LCGC14_2456450</name>
</gene>
<name>A0A0F9BF40_9ZZZZ</name>
<accession>A0A0F9BF40</accession>